<evidence type="ECO:0000256" key="2">
    <source>
        <dbReference type="ARBA" id="ARBA00004740"/>
    </source>
</evidence>
<dbReference type="InterPro" id="IPR031631">
    <property type="entry name" value="Glyco_hydro_63N"/>
</dbReference>
<keyword evidence="8" id="KW-1133">Transmembrane helix</keyword>
<dbReference type="GO" id="GO:0005789">
    <property type="term" value="C:endoplasmic reticulum membrane"/>
    <property type="evidence" value="ECO:0007669"/>
    <property type="project" value="UniProtKB-SubCell"/>
</dbReference>
<proteinExistence type="inferred from homology"/>
<keyword evidence="5 16" id="KW-0378">Hydrolase</keyword>
<dbReference type="FunFam" id="2.70.98.110:FF:000001">
    <property type="entry name" value="Mannosyl-oligosaccharide glucosidase"/>
    <property type="match status" value="1"/>
</dbReference>
<evidence type="ECO:0000256" key="4">
    <source>
        <dbReference type="ARBA" id="ARBA00022692"/>
    </source>
</evidence>
<keyword evidence="11 16" id="KW-0326">Glycosidase</keyword>
<evidence type="ECO:0000256" key="12">
    <source>
        <dbReference type="ARBA" id="ARBA00038888"/>
    </source>
</evidence>
<evidence type="ECO:0000256" key="11">
    <source>
        <dbReference type="ARBA" id="ARBA00023295"/>
    </source>
</evidence>
<accession>A0A8C3C201</accession>
<dbReference type="EC" id="3.2.1.106" evidence="12 16"/>
<evidence type="ECO:0000256" key="8">
    <source>
        <dbReference type="ARBA" id="ARBA00022989"/>
    </source>
</evidence>
<dbReference type="InterPro" id="IPR012341">
    <property type="entry name" value="6hp_glycosidase-like_sf"/>
</dbReference>
<evidence type="ECO:0000256" key="7">
    <source>
        <dbReference type="ARBA" id="ARBA00022968"/>
    </source>
</evidence>
<keyword evidence="7" id="KW-0735">Signal-anchor</keyword>
<evidence type="ECO:0000259" key="18">
    <source>
        <dbReference type="Pfam" id="PF03200"/>
    </source>
</evidence>
<evidence type="ECO:0000256" key="6">
    <source>
        <dbReference type="ARBA" id="ARBA00022824"/>
    </source>
</evidence>
<dbReference type="InterPro" id="IPR038518">
    <property type="entry name" value="Glyco_hydro_63N_sf"/>
</dbReference>
<comment type="catalytic activity">
    <reaction evidence="13">
        <text>N(4)-(alpha-D-Glc-(1-&gt;2)-alpha-D-Glc-(1-&gt;3)-alpha-D-Glc-(1-&gt;3)-alpha-D-Man-(1-&gt;2)-alpha-D-Man-(1-&gt;2)-alpha-D-Man-(1-&gt;3)-[alpha-D-Man-(1-&gt;2)-alpha-D-Man-(1-&gt;3)-[alpha-D-Man-(1-&gt;2)-alpha-D-Man-(1-&gt;6)]-alpha-D-Man-(1-&gt;6)]-beta-D-Man-(1-&gt;4)-beta-D-GlcNAc-(1-&gt;4)-beta-D-GlcNAc)-L-asparaginyl-[protein] + H2O = N(4)-(alpha-D-Glc-(1-&gt;3)-alpha-D-Glc-(1-&gt;3)-alpha-D-Man-(1-&gt;2)-alpha-D-Man-(1-&gt;2)-alpha-D-Man-(1-&gt;3)-[alpha-D-Man-(1-&gt;2)-alpha-D-Man-(1-&gt;3)-[alpha-D-Man-(1-&gt;2)-alpha-D-Man-(1-&gt;6)]-alpha-D-Man-(1-&gt;6)]-beta-D-Man-(1-&gt;4)-beta-D-GlcNAc-(1-&gt;4)-beta-D-GlcNAc)-L-asparaginyl-[protein] + beta-D-glucose</text>
        <dbReference type="Rhea" id="RHEA:55988"/>
        <dbReference type="Rhea" id="RHEA-COMP:12806"/>
        <dbReference type="Rhea" id="RHEA-COMP:14355"/>
        <dbReference type="ChEBI" id="CHEBI:15377"/>
        <dbReference type="ChEBI" id="CHEBI:15903"/>
        <dbReference type="ChEBI" id="CHEBI:59082"/>
        <dbReference type="ChEBI" id="CHEBI:132537"/>
        <dbReference type="EC" id="3.2.1.106"/>
    </reaction>
    <physiologicalReaction direction="left-to-right" evidence="13">
        <dbReference type="Rhea" id="RHEA:55989"/>
    </physiologicalReaction>
</comment>
<dbReference type="SUPFAM" id="SSF48208">
    <property type="entry name" value="Six-hairpin glycosidases"/>
    <property type="match status" value="1"/>
</dbReference>
<keyword evidence="21" id="KW-1185">Reference proteome</keyword>
<evidence type="ECO:0000256" key="14">
    <source>
        <dbReference type="ARBA" id="ARBA00054325"/>
    </source>
</evidence>
<dbReference type="GO" id="GO:0004573">
    <property type="term" value="F:Glc3Man9GlcNAc2 oligosaccharide glucosidase activity"/>
    <property type="evidence" value="ECO:0007669"/>
    <property type="project" value="UniProtKB-UniRule"/>
</dbReference>
<feature type="compositionally biased region" description="Basic and acidic residues" evidence="17">
    <location>
        <begin position="9"/>
        <end position="29"/>
    </location>
</feature>
<reference evidence="20" key="1">
    <citation type="submission" date="2025-08" db="UniProtKB">
        <authorList>
            <consortium name="Ensembl"/>
        </authorList>
    </citation>
    <scope>IDENTIFICATION</scope>
</reference>
<comment type="similarity">
    <text evidence="3 16">Belongs to the glycosyl hydrolase 63 family.</text>
</comment>
<dbReference type="InterPro" id="IPR004888">
    <property type="entry name" value="Glycoside_hydrolase_63"/>
</dbReference>
<evidence type="ECO:0000256" key="9">
    <source>
        <dbReference type="ARBA" id="ARBA00023136"/>
    </source>
</evidence>
<reference evidence="20" key="2">
    <citation type="submission" date="2025-09" db="UniProtKB">
        <authorList>
            <consortium name="Ensembl"/>
        </authorList>
    </citation>
    <scope>IDENTIFICATION</scope>
</reference>
<dbReference type="Gene3D" id="2.70.98.110">
    <property type="entry name" value="Glycosyl hydrolase family 63, N-terminal domain"/>
    <property type="match status" value="1"/>
</dbReference>
<sequence>MAAERRRRGAEGPREARGRPRERDRERGAARGARGGRAALGLAAALALGLGLAAAAAALGQWGRWRAAARAASPHPAPPALPPGAAGPRAAPRRFWGSYRPHVYFGMKTRSPRAVVTGLMWLQQREAGGGLRHTCEQGDGLASYGWLRHDGDNFGVQDLRDRGLLLRTEFVKRHGGEHGGDWSWRVTARPEGAGSPASLVSLFFYVATDGQGTLQPHVEDRTRLAAVSGTSEELGDFRITFLRPTSESGEGSTYSSYHYLDAWSPGLHRLTDVVRSSLSDRFVFSPPGGPRQRFVAVDTFHGLPGAAEAARSHLLLHQVTLRLPARVEVTFESGSVRDRRGPLAGPALTAELARHEAAFERRFEETFGLERKGFPPAQRRFAQAALSNMLGGMGYFHGRSLVQSPLHEHPVPYPETSLFTAVPSRSFFPRGFLWDEGFHQLLLARWDPELSREVIAHWFDLMNAEGWIPREQILGEEALAKVPPEFVVQHSETANPPTLFLALQQLLGTAPLPYLRRLFPRLRAWYEWYNSTQAGPLPYTFRWRGRDTDPERFLNPKTLASGLDDYPRASHPSADERHLDLRCWMALASQVLAEAAERLGEPAEPYRHMQRALSDSELLERLHWAEELGAFADYGNHSRAVGLRREAGRAAPGRPPPAPRLVRVVREAPRPRFVGALGYVSLFPLLLQLLPPDSPRLAPLLAAMRSEKQLWTPFGLRSLARDSPLYMQRNTEHDPPYWRGSVWVNINYLALRALHAYGSLPGPQREQAAELYRELRHNLVANLYRQYAESGYLWEHYSDSSGAGQGSHPFTGWSALVVLVMAEDY</sequence>
<evidence type="ECO:0000256" key="15">
    <source>
        <dbReference type="ARBA" id="ARBA00073940"/>
    </source>
</evidence>
<dbReference type="PANTHER" id="PTHR10412:SF11">
    <property type="entry name" value="MANNOSYL-OLIGOSACCHARIDE GLUCOSIDASE"/>
    <property type="match status" value="1"/>
</dbReference>
<dbReference type="GO" id="GO:0006487">
    <property type="term" value="P:protein N-linked glycosylation"/>
    <property type="evidence" value="ECO:0007669"/>
    <property type="project" value="UniProtKB-UniRule"/>
</dbReference>
<dbReference type="Pfam" id="PF16923">
    <property type="entry name" value="Glyco_hydro_63N"/>
    <property type="match status" value="1"/>
</dbReference>
<organism evidence="20 21">
    <name type="scientific">Cairina moschata</name>
    <name type="common">Muscovy duck</name>
    <dbReference type="NCBI Taxonomy" id="8855"/>
    <lineage>
        <taxon>Eukaryota</taxon>
        <taxon>Metazoa</taxon>
        <taxon>Chordata</taxon>
        <taxon>Craniata</taxon>
        <taxon>Vertebrata</taxon>
        <taxon>Euteleostomi</taxon>
        <taxon>Archelosauria</taxon>
        <taxon>Archosauria</taxon>
        <taxon>Dinosauria</taxon>
        <taxon>Saurischia</taxon>
        <taxon>Theropoda</taxon>
        <taxon>Coelurosauria</taxon>
        <taxon>Aves</taxon>
        <taxon>Neognathae</taxon>
        <taxon>Galloanserae</taxon>
        <taxon>Anseriformes</taxon>
        <taxon>Anatidae</taxon>
        <taxon>Anatinae</taxon>
        <taxon>Cairina</taxon>
    </lineage>
</organism>
<comment type="function">
    <text evidence="16">Cleaves the distal alpha 1,2-linked glucose residue from the Glc(3)Man(9)GlcNAc(2) oligosaccharide precursor.</text>
</comment>
<dbReference type="GO" id="GO:0009311">
    <property type="term" value="P:oligosaccharide metabolic process"/>
    <property type="evidence" value="ECO:0007669"/>
    <property type="project" value="UniProtKB-UniRule"/>
</dbReference>
<keyword evidence="6 16" id="KW-0256">Endoplasmic reticulum</keyword>
<comment type="subcellular location">
    <subcellularLocation>
        <location evidence="1 16">Endoplasmic reticulum membrane</location>
        <topology evidence="1 16">Single-pass type II membrane protein</topology>
    </subcellularLocation>
</comment>
<feature type="domain" description="Glycosyl hydrolase family 63 C-terminal" evidence="18">
    <location>
        <begin position="345"/>
        <end position="823"/>
    </location>
</feature>
<dbReference type="InterPro" id="IPR008928">
    <property type="entry name" value="6-hairpin_glycosidase_sf"/>
</dbReference>
<feature type="region of interest" description="Disordered" evidence="17">
    <location>
        <begin position="1"/>
        <end position="34"/>
    </location>
</feature>
<comment type="pathway">
    <text evidence="2">Glycan metabolism; N-glycan degradation.</text>
</comment>
<keyword evidence="9" id="KW-0472">Membrane</keyword>
<dbReference type="Pfam" id="PF03200">
    <property type="entry name" value="Glyco_hydro_63"/>
    <property type="match status" value="1"/>
</dbReference>
<evidence type="ECO:0000256" key="17">
    <source>
        <dbReference type="SAM" id="MobiDB-lite"/>
    </source>
</evidence>
<dbReference type="Proteomes" id="UP000694556">
    <property type="component" value="Unassembled WGS sequence"/>
</dbReference>
<name>A0A8C3C201_CAIMO</name>
<dbReference type="PANTHER" id="PTHR10412">
    <property type="entry name" value="MANNOSYL-OLIGOSACCHARIDE GLUCOSIDASE"/>
    <property type="match status" value="1"/>
</dbReference>
<keyword evidence="10" id="KW-0325">Glycoprotein</keyword>
<protein>
    <recommendedName>
        <fullName evidence="15 16">Mannosyl-oligosaccharide glucosidase</fullName>
        <ecNumber evidence="12 16">3.2.1.106</ecNumber>
    </recommendedName>
</protein>
<evidence type="ECO:0000259" key="19">
    <source>
        <dbReference type="Pfam" id="PF16923"/>
    </source>
</evidence>
<evidence type="ECO:0000256" key="1">
    <source>
        <dbReference type="ARBA" id="ARBA00004648"/>
    </source>
</evidence>
<evidence type="ECO:0000256" key="16">
    <source>
        <dbReference type="RuleBase" id="RU368089"/>
    </source>
</evidence>
<evidence type="ECO:0000313" key="21">
    <source>
        <dbReference type="Proteomes" id="UP000694556"/>
    </source>
</evidence>
<evidence type="ECO:0000256" key="3">
    <source>
        <dbReference type="ARBA" id="ARBA00010833"/>
    </source>
</evidence>
<dbReference type="FunFam" id="1.50.10.10:FF:000009">
    <property type="entry name" value="mannosyl-oligosaccharide glucosidase"/>
    <property type="match status" value="1"/>
</dbReference>
<dbReference type="Gene3D" id="1.50.10.10">
    <property type="match status" value="1"/>
</dbReference>
<keyword evidence="4" id="KW-0812">Transmembrane</keyword>
<dbReference type="InterPro" id="IPR031335">
    <property type="entry name" value="Glyco_hydro_63_C"/>
</dbReference>
<evidence type="ECO:0000313" key="20">
    <source>
        <dbReference type="Ensembl" id="ENSCMMP00000014415.1"/>
    </source>
</evidence>
<dbReference type="AlphaFoldDB" id="A0A8C3C201"/>
<comment type="function">
    <text evidence="14">In the context of N-glycan degradation, cleaves the distal alpha 1,2-linked glucose residue from the Glc(3)Man(9)GlcNAc(2) oligosaccharide precursor in a highly specific manner.</text>
</comment>
<evidence type="ECO:0000256" key="13">
    <source>
        <dbReference type="ARBA" id="ARBA00052596"/>
    </source>
</evidence>
<evidence type="ECO:0000256" key="10">
    <source>
        <dbReference type="ARBA" id="ARBA00023180"/>
    </source>
</evidence>
<dbReference type="Ensembl" id="ENSCMMT00000015885.1">
    <property type="protein sequence ID" value="ENSCMMP00000014415.1"/>
    <property type="gene ID" value="ENSCMMG00000009199.1"/>
</dbReference>
<evidence type="ECO:0000256" key="5">
    <source>
        <dbReference type="ARBA" id="ARBA00022801"/>
    </source>
</evidence>
<feature type="domain" description="Glycosyl hydrolase family 63 N-terminal" evidence="19">
    <location>
        <begin position="95"/>
        <end position="250"/>
    </location>
</feature>